<name>A0A8B9M7U3_9AVES</name>
<dbReference type="InterPro" id="IPR019734">
    <property type="entry name" value="TPR_rpt"/>
</dbReference>
<comment type="subcellular location">
    <subcellularLocation>
        <location evidence="1">Nucleus</location>
    </subcellularLocation>
</comment>
<dbReference type="AlphaFoldDB" id="A0A8B9M7U3"/>
<keyword evidence="3 9" id="KW-0479">Metal-binding</keyword>
<evidence type="ECO:0000256" key="2">
    <source>
        <dbReference type="ARBA" id="ARBA00022553"/>
    </source>
</evidence>
<keyword evidence="6 9" id="KW-0862">Zinc</keyword>
<evidence type="ECO:0000313" key="12">
    <source>
        <dbReference type="Ensembl" id="ENSANIP00000005323.1"/>
    </source>
</evidence>
<dbReference type="Ensembl" id="ENSANIT00000005499.1">
    <property type="protein sequence ID" value="ENSANIP00000005323.1"/>
    <property type="gene ID" value="ENSANIG00000003648.1"/>
</dbReference>
<evidence type="ECO:0000256" key="8">
    <source>
        <dbReference type="PROSITE-ProRule" id="PRU00339"/>
    </source>
</evidence>
<dbReference type="GO" id="GO:0010608">
    <property type="term" value="P:post-transcriptional regulation of gene expression"/>
    <property type="evidence" value="ECO:0007669"/>
    <property type="project" value="UniProtKB-ARBA"/>
</dbReference>
<dbReference type="InterPro" id="IPR000571">
    <property type="entry name" value="Znf_CCCH"/>
</dbReference>
<keyword evidence="13" id="KW-1185">Reference proteome</keyword>
<evidence type="ECO:0000256" key="5">
    <source>
        <dbReference type="ARBA" id="ARBA00022771"/>
    </source>
</evidence>
<evidence type="ECO:0000259" key="11">
    <source>
        <dbReference type="PROSITE" id="PS50103"/>
    </source>
</evidence>
<evidence type="ECO:0000256" key="4">
    <source>
        <dbReference type="ARBA" id="ARBA00022737"/>
    </source>
</evidence>
<keyword evidence="4" id="KW-0677">Repeat</keyword>
<dbReference type="PANTHER" id="PTHR14928:SF6">
    <property type="entry name" value="ZINC FINGER CCCH DOMAIN-CONTAINING PROTEIN 7B"/>
    <property type="match status" value="1"/>
</dbReference>
<dbReference type="InterPro" id="IPR039691">
    <property type="entry name" value="ZC3H7A/B"/>
</dbReference>
<sequence>MISLSGKSPCLPGCLFHEPLIFFFFRSTLPLSQEDYELVRNLFAEGNDLFREKDFKLSLVQYVEGLNVADYAASDEVTIPKELLCKLHVNRAACYFAMGLYEKALEDSEKALSLDKENIRALFRKARSLNELGRHKEAYECNSRCLLSLPHDESVTQLGQELAQKLGLRVRKAYKRPQCLPAPVVTSIPVSEGLVPLPSESDAKGLPTSLPAASLLPSPDCVSLPVPESVEDFTDGDIIGEELDSLLDSLSLVQGTIPTNLPTEMPQLIPVFPGGTPLLPPVVTASIPVSTPLPPASFGLVMDPTKQLSSSSVLDAFEAPPGGSGGSTLDSLDSLDLLPYTDSRLDALDSFGTSRGSLDALDSFAIEETSPQELRHPPGSQKPSPVPEPVMPNTALLVKNPLASTHVFKQACHICYPKTGPKAGDYTYREGLEHKCKRDILLGRLKNSEDKTWKRIRPRPTKTNFVGSYYLCKDMLNKQDCKYGDNCTFAYHQEEIDVWTEERKGTLNRDLLFDPLGGIKQSSLTIAKLLKEHQGIFTFLCEVQSWREGAGTLHCLLSVYLDH</sequence>
<evidence type="ECO:0000256" key="10">
    <source>
        <dbReference type="SAM" id="MobiDB-lite"/>
    </source>
</evidence>
<dbReference type="SUPFAM" id="SSF90229">
    <property type="entry name" value="CCCH zinc finger"/>
    <property type="match status" value="1"/>
</dbReference>
<feature type="zinc finger region" description="C3H1-type" evidence="9">
    <location>
        <begin position="471"/>
        <end position="495"/>
    </location>
</feature>
<evidence type="ECO:0000256" key="1">
    <source>
        <dbReference type="ARBA" id="ARBA00004123"/>
    </source>
</evidence>
<reference evidence="12" key="1">
    <citation type="submission" date="2025-08" db="UniProtKB">
        <authorList>
            <consortium name="Ensembl"/>
        </authorList>
    </citation>
    <scope>IDENTIFICATION</scope>
</reference>
<dbReference type="SUPFAM" id="SSF48452">
    <property type="entry name" value="TPR-like"/>
    <property type="match status" value="1"/>
</dbReference>
<evidence type="ECO:0000256" key="9">
    <source>
        <dbReference type="PROSITE-ProRule" id="PRU00723"/>
    </source>
</evidence>
<dbReference type="Proteomes" id="UP000694541">
    <property type="component" value="Unplaced"/>
</dbReference>
<dbReference type="FunFam" id="1.25.40.10:FF:000070">
    <property type="entry name" value="zinc finger CCCH domain-containing protein 7B"/>
    <property type="match status" value="1"/>
</dbReference>
<evidence type="ECO:0000256" key="7">
    <source>
        <dbReference type="ARBA" id="ARBA00023242"/>
    </source>
</evidence>
<dbReference type="Gene3D" id="1.25.40.10">
    <property type="entry name" value="Tetratricopeptide repeat domain"/>
    <property type="match status" value="1"/>
</dbReference>
<accession>A0A8B9M7U3</accession>
<keyword evidence="7" id="KW-0539">Nucleus</keyword>
<keyword evidence="8" id="KW-0802">TPR repeat</keyword>
<dbReference type="PROSITE" id="PS50005">
    <property type="entry name" value="TPR"/>
    <property type="match status" value="1"/>
</dbReference>
<dbReference type="InterPro" id="IPR036855">
    <property type="entry name" value="Znf_CCCH_sf"/>
</dbReference>
<evidence type="ECO:0000256" key="3">
    <source>
        <dbReference type="ARBA" id="ARBA00022723"/>
    </source>
</evidence>
<dbReference type="PANTHER" id="PTHR14928">
    <property type="entry name" value="MICRO-RNA BINDING ZINC FINGER CCCH DOMAIN-CONTAINING PROTEIN 7"/>
    <property type="match status" value="1"/>
</dbReference>
<dbReference type="GO" id="GO:0035196">
    <property type="term" value="P:miRNA processing"/>
    <property type="evidence" value="ECO:0007669"/>
    <property type="project" value="UniProtKB-ARBA"/>
</dbReference>
<dbReference type="SMART" id="SM00028">
    <property type="entry name" value="TPR"/>
    <property type="match status" value="2"/>
</dbReference>
<keyword evidence="5 9" id="KW-0863">Zinc-finger</keyword>
<keyword evidence="2" id="KW-0597">Phosphoprotein</keyword>
<feature type="domain" description="C3H1-type" evidence="11">
    <location>
        <begin position="471"/>
        <end position="495"/>
    </location>
</feature>
<dbReference type="GO" id="GO:0035198">
    <property type="term" value="F:miRNA binding"/>
    <property type="evidence" value="ECO:0007669"/>
    <property type="project" value="InterPro"/>
</dbReference>
<feature type="repeat" description="TPR" evidence="8">
    <location>
        <begin position="85"/>
        <end position="118"/>
    </location>
</feature>
<organism evidence="12 13">
    <name type="scientific">Accipiter nisus</name>
    <name type="common">Eurasian sparrowhawk</name>
    <dbReference type="NCBI Taxonomy" id="211598"/>
    <lineage>
        <taxon>Eukaryota</taxon>
        <taxon>Metazoa</taxon>
        <taxon>Chordata</taxon>
        <taxon>Craniata</taxon>
        <taxon>Vertebrata</taxon>
        <taxon>Euteleostomi</taxon>
        <taxon>Archelosauria</taxon>
        <taxon>Archosauria</taxon>
        <taxon>Dinosauria</taxon>
        <taxon>Saurischia</taxon>
        <taxon>Theropoda</taxon>
        <taxon>Coelurosauria</taxon>
        <taxon>Aves</taxon>
        <taxon>Neognathae</taxon>
        <taxon>Neoaves</taxon>
        <taxon>Telluraves</taxon>
        <taxon>Accipitrimorphae</taxon>
        <taxon>Accipitriformes</taxon>
        <taxon>Accipitridae</taxon>
        <taxon>Accipitrinae</taxon>
        <taxon>Accipiter</taxon>
    </lineage>
</organism>
<evidence type="ECO:0000256" key="6">
    <source>
        <dbReference type="ARBA" id="ARBA00022833"/>
    </source>
</evidence>
<dbReference type="Pfam" id="PF13181">
    <property type="entry name" value="TPR_8"/>
    <property type="match status" value="1"/>
</dbReference>
<dbReference type="GO" id="GO:0008270">
    <property type="term" value="F:zinc ion binding"/>
    <property type="evidence" value="ECO:0007669"/>
    <property type="project" value="UniProtKB-KW"/>
</dbReference>
<dbReference type="GO" id="GO:0005634">
    <property type="term" value="C:nucleus"/>
    <property type="evidence" value="ECO:0007669"/>
    <property type="project" value="UniProtKB-SubCell"/>
</dbReference>
<dbReference type="InterPro" id="IPR011990">
    <property type="entry name" value="TPR-like_helical_dom_sf"/>
</dbReference>
<protein>
    <submittedName>
        <fullName evidence="12">Zinc finger CCCH-type containing 7B</fullName>
    </submittedName>
</protein>
<dbReference type="PROSITE" id="PS50103">
    <property type="entry name" value="ZF_C3H1"/>
    <property type="match status" value="1"/>
</dbReference>
<feature type="region of interest" description="Disordered" evidence="10">
    <location>
        <begin position="369"/>
        <end position="392"/>
    </location>
</feature>
<reference evidence="12" key="2">
    <citation type="submission" date="2025-09" db="UniProtKB">
        <authorList>
            <consortium name="Ensembl"/>
        </authorList>
    </citation>
    <scope>IDENTIFICATION</scope>
</reference>
<proteinExistence type="predicted"/>
<evidence type="ECO:0000313" key="13">
    <source>
        <dbReference type="Proteomes" id="UP000694541"/>
    </source>
</evidence>